<gene>
    <name evidence="11" type="primary">SRP68</name>
    <name evidence="11" type="ORF">I7I51_06949</name>
</gene>
<evidence type="ECO:0000256" key="1">
    <source>
        <dbReference type="ARBA" id="ARBA00004496"/>
    </source>
</evidence>
<keyword evidence="8 10" id="KW-0687">Ribonucleoprotein</keyword>
<evidence type="ECO:0000256" key="6">
    <source>
        <dbReference type="ARBA" id="ARBA00023135"/>
    </source>
</evidence>
<organism evidence="11 12">
    <name type="scientific">Ajellomyces capsulatus</name>
    <name type="common">Darling's disease fungus</name>
    <name type="synonym">Histoplasma capsulatum</name>
    <dbReference type="NCBI Taxonomy" id="5037"/>
    <lineage>
        <taxon>Eukaryota</taxon>
        <taxon>Fungi</taxon>
        <taxon>Dikarya</taxon>
        <taxon>Ascomycota</taxon>
        <taxon>Pezizomycotina</taxon>
        <taxon>Eurotiomycetes</taxon>
        <taxon>Eurotiomycetidae</taxon>
        <taxon>Onygenales</taxon>
        <taxon>Ajellomycetaceae</taxon>
        <taxon>Histoplasma</taxon>
    </lineage>
</organism>
<keyword evidence="4 10" id="KW-0963">Cytoplasm</keyword>
<dbReference type="VEuPathDB" id="FungiDB:I7I51_06949"/>
<dbReference type="InterPro" id="IPR026258">
    <property type="entry name" value="SRP68"/>
</dbReference>
<dbReference type="InterPro" id="IPR038253">
    <property type="entry name" value="SRP68_N_sf"/>
</dbReference>
<protein>
    <recommendedName>
        <fullName evidence="9 10">Signal recognition particle subunit SRP68</fullName>
        <shortName evidence="10">SRP68</shortName>
    </recommendedName>
</protein>
<evidence type="ECO:0000313" key="12">
    <source>
        <dbReference type="Proteomes" id="UP000663671"/>
    </source>
</evidence>
<dbReference type="EMBL" id="CP069115">
    <property type="protein sequence ID" value="QSS66098.1"/>
    <property type="molecule type" value="Genomic_DNA"/>
</dbReference>
<dbReference type="PIRSF" id="PIRSF038995">
    <property type="entry name" value="SRP68"/>
    <property type="match status" value="1"/>
</dbReference>
<evidence type="ECO:0000256" key="5">
    <source>
        <dbReference type="ARBA" id="ARBA00022884"/>
    </source>
</evidence>
<dbReference type="GO" id="GO:0008312">
    <property type="term" value="F:7S RNA binding"/>
    <property type="evidence" value="ECO:0007669"/>
    <property type="project" value="InterPro"/>
</dbReference>
<dbReference type="PANTHER" id="PTHR12860:SF0">
    <property type="entry name" value="SIGNAL RECOGNITION PARTICLE SUBUNIT SRP68"/>
    <property type="match status" value="1"/>
</dbReference>
<evidence type="ECO:0000256" key="7">
    <source>
        <dbReference type="ARBA" id="ARBA00023242"/>
    </source>
</evidence>
<evidence type="ECO:0000256" key="10">
    <source>
        <dbReference type="PIRNR" id="PIRNR038995"/>
    </source>
</evidence>
<comment type="function">
    <text evidence="10">Component of the signal recognition particle (SRP) complex, a ribonucleoprotein complex that mediates the cotranslational targeting of secretory and membrane proteins to the endoplasmic reticulum (ER). The SRP complex interacts with the signal sequence in nascent secretory and membrane proteins and directs them to the membrane of the ER.</text>
</comment>
<evidence type="ECO:0000256" key="8">
    <source>
        <dbReference type="ARBA" id="ARBA00023274"/>
    </source>
</evidence>
<comment type="similarity">
    <text evidence="3 10">Belongs to the SRP68 family.</text>
</comment>
<dbReference type="AlphaFoldDB" id="A0A8A1MHJ6"/>
<evidence type="ECO:0000256" key="4">
    <source>
        <dbReference type="ARBA" id="ARBA00022490"/>
    </source>
</evidence>
<dbReference type="OrthoDB" id="10255118at2759"/>
<reference evidence="11" key="1">
    <citation type="submission" date="2021-01" db="EMBL/GenBank/DDBJ databases">
        <title>Chromosome-level genome assembly of a human fungal pathogen reveals clustering of transcriptionally co-regulated genes.</title>
        <authorList>
            <person name="Voorhies M."/>
            <person name="Cohen S."/>
            <person name="Shea T.P."/>
            <person name="Petrus S."/>
            <person name="Munoz J.F."/>
            <person name="Poplawski S."/>
            <person name="Goldman W.E."/>
            <person name="Michael T."/>
            <person name="Cuomo C.A."/>
            <person name="Sil A."/>
            <person name="Beyhan S."/>
        </authorList>
    </citation>
    <scope>NUCLEOTIDE SEQUENCE</scope>
    <source>
        <strain evidence="11">WU24</strain>
    </source>
</reference>
<evidence type="ECO:0000313" key="11">
    <source>
        <dbReference type="EMBL" id="QSS66098.1"/>
    </source>
</evidence>
<dbReference type="GO" id="GO:0006614">
    <property type="term" value="P:SRP-dependent cotranslational protein targeting to membrane"/>
    <property type="evidence" value="ECO:0007669"/>
    <property type="project" value="InterPro"/>
</dbReference>
<sequence length="645" mass="70138">MDITSFIVSHREDALLAGDYNSYRTQLTRRLHTIRKKLGQTTPRGKKYSPKPTITAEKVANDTNFAFLILLCAERAWATAMHMKSTHSADPSTKGIASSARRHIISRLNKATLYGKQLVSVLQDPSASSASNIDLLEARGYLASLLGAFWMEKKRWDLCLQQYSVAKVIYGALSTKAKRETYRDLLSTSIDPGLRYAAYQLKLPRSAALESIAIKNVPSDSPVRGEVTAIDPDCFVERGSNNKQPAADGVTIQDIPQTITWRSRTVALEDAAISQALAAAALAEAQLSSWLSSPAGQSSSLSEKAANYDNVISASQDAVDATKTTIDELSAEGIDPADKRMQALQVTRTAVNYALVGWRVGRNRILCGTDDGLSFKPEQVKAAGGKQKSRRSSGKGIGRRLARLRERTTLYDATLQSLDFIRELPGVAGDVDFVEELNATRNYFQSLRCLAVGRAHALLSSPKNALALFSRALDLASTALPRPDTYSLQHQQQEAHRGPPRLEVSSPQAAALHAHLQSLVWQYRGIVEIERLSSQRSSGGGGGGGGDSLLPPPMIERLNEYPPSGSHVDLTRLVTYPPKIEPVPVKPLFLDVAFNYIDYPRRSNKGGLATGSGAGMDADFPMQDAQAAAETKKEAKKGGWFGFGR</sequence>
<dbReference type="GO" id="GO:0005786">
    <property type="term" value="C:signal recognition particle, endoplasmic reticulum targeting"/>
    <property type="evidence" value="ECO:0007669"/>
    <property type="project" value="UniProtKB-KW"/>
</dbReference>
<comment type="subcellular location">
    <subcellularLocation>
        <location evidence="1 10">Cytoplasm</location>
    </subcellularLocation>
    <subcellularLocation>
        <location evidence="2">Nucleus</location>
        <location evidence="2">Nucleolus</location>
    </subcellularLocation>
</comment>
<dbReference type="Proteomes" id="UP000663671">
    <property type="component" value="Chromosome 3"/>
</dbReference>
<name>A0A8A1MHJ6_AJECA</name>
<evidence type="ECO:0000256" key="9">
    <source>
        <dbReference type="ARBA" id="ARBA00029498"/>
    </source>
</evidence>
<dbReference type="InterPro" id="IPR034652">
    <property type="entry name" value="SRP68-RBD"/>
</dbReference>
<keyword evidence="7" id="KW-0539">Nucleus</keyword>
<dbReference type="GO" id="GO:0005047">
    <property type="term" value="F:signal recognition particle binding"/>
    <property type="evidence" value="ECO:0007669"/>
    <property type="project" value="InterPro"/>
</dbReference>
<dbReference type="PANTHER" id="PTHR12860">
    <property type="entry name" value="SIGNAL RECOGNITION PARTICLE 68 KDA PROTEIN"/>
    <property type="match status" value="1"/>
</dbReference>
<keyword evidence="6 10" id="KW-0733">Signal recognition particle</keyword>
<proteinExistence type="inferred from homology"/>
<evidence type="ECO:0000256" key="2">
    <source>
        <dbReference type="ARBA" id="ARBA00004604"/>
    </source>
</evidence>
<dbReference type="Pfam" id="PF16969">
    <property type="entry name" value="SRP68"/>
    <property type="match status" value="1"/>
</dbReference>
<dbReference type="GO" id="GO:0030942">
    <property type="term" value="F:endoplasmic reticulum signal peptide binding"/>
    <property type="evidence" value="ECO:0007669"/>
    <property type="project" value="InterPro"/>
</dbReference>
<dbReference type="GO" id="GO:0005730">
    <property type="term" value="C:nucleolus"/>
    <property type="evidence" value="ECO:0007669"/>
    <property type="project" value="UniProtKB-SubCell"/>
</dbReference>
<evidence type="ECO:0000256" key="3">
    <source>
        <dbReference type="ARBA" id="ARBA00009352"/>
    </source>
</evidence>
<accession>A0A8A1MHJ6</accession>
<dbReference type="Gene3D" id="1.10.3450.40">
    <property type="entry name" value="Signal recognition particle, SRP68 subunit, RNA-binding domain"/>
    <property type="match status" value="1"/>
</dbReference>
<keyword evidence="5 10" id="KW-0694">RNA-binding</keyword>
<dbReference type="CDD" id="cd15481">
    <property type="entry name" value="SRP68-RBD"/>
    <property type="match status" value="1"/>
</dbReference>